<dbReference type="Proteomes" id="UP000054928">
    <property type="component" value="Unassembled WGS sequence"/>
</dbReference>
<dbReference type="EMBL" id="CCYD01000468">
    <property type="protein sequence ID" value="CEG40058.1"/>
    <property type="molecule type" value="Genomic_DNA"/>
</dbReference>
<dbReference type="GeneID" id="36405334"/>
<proteinExistence type="predicted"/>
<protein>
    <submittedName>
        <fullName evidence="1">Uncharacterized protein</fullName>
    </submittedName>
</protein>
<dbReference type="RefSeq" id="XP_024576427.1">
    <property type="nucleotide sequence ID" value="XM_024725674.1"/>
</dbReference>
<sequence>MQTVSLKSHLNLLDKFGMMIRKQYHIQSKFQRSATNLITFVSSSSAATIPEEAHENQP</sequence>
<evidence type="ECO:0000313" key="1">
    <source>
        <dbReference type="EMBL" id="CEG40058.1"/>
    </source>
</evidence>
<organism evidence="1 2">
    <name type="scientific">Plasmopara halstedii</name>
    <name type="common">Downy mildew of sunflower</name>
    <dbReference type="NCBI Taxonomy" id="4781"/>
    <lineage>
        <taxon>Eukaryota</taxon>
        <taxon>Sar</taxon>
        <taxon>Stramenopiles</taxon>
        <taxon>Oomycota</taxon>
        <taxon>Peronosporomycetes</taxon>
        <taxon>Peronosporales</taxon>
        <taxon>Peronosporaceae</taxon>
        <taxon>Plasmopara</taxon>
    </lineage>
</organism>
<accession>A0A0P1AG10</accession>
<keyword evidence="2" id="KW-1185">Reference proteome</keyword>
<reference evidence="2" key="1">
    <citation type="submission" date="2014-09" db="EMBL/GenBank/DDBJ databases">
        <authorList>
            <person name="Sharma Rahul"/>
            <person name="Thines Marco"/>
        </authorList>
    </citation>
    <scope>NUCLEOTIDE SEQUENCE [LARGE SCALE GENOMIC DNA]</scope>
</reference>
<evidence type="ECO:0000313" key="2">
    <source>
        <dbReference type="Proteomes" id="UP000054928"/>
    </source>
</evidence>
<dbReference type="AlphaFoldDB" id="A0A0P1AG10"/>
<name>A0A0P1AG10_PLAHL</name>